<name>A0ABV9BR59_9ACTN</name>
<comment type="caution">
    <text evidence="1">The sequence shown here is derived from an EMBL/GenBank/DDBJ whole genome shotgun (WGS) entry which is preliminary data.</text>
</comment>
<organism evidence="1 2">
    <name type="scientific">Streptomyces ehimensis</name>
    <dbReference type="NCBI Taxonomy" id="68195"/>
    <lineage>
        <taxon>Bacteria</taxon>
        <taxon>Bacillati</taxon>
        <taxon>Actinomycetota</taxon>
        <taxon>Actinomycetes</taxon>
        <taxon>Kitasatosporales</taxon>
        <taxon>Streptomycetaceae</taxon>
        <taxon>Streptomyces</taxon>
    </lineage>
</organism>
<dbReference type="EMBL" id="JBHSFS010000014">
    <property type="protein sequence ID" value="MFC4516559.1"/>
    <property type="molecule type" value="Genomic_DNA"/>
</dbReference>
<gene>
    <name evidence="1" type="ORF">ACFPEN_26960</name>
</gene>
<reference evidence="2" key="1">
    <citation type="journal article" date="2019" name="Int. J. Syst. Evol. Microbiol.">
        <title>The Global Catalogue of Microorganisms (GCM) 10K type strain sequencing project: providing services to taxonomists for standard genome sequencing and annotation.</title>
        <authorList>
            <consortium name="The Broad Institute Genomics Platform"/>
            <consortium name="The Broad Institute Genome Sequencing Center for Infectious Disease"/>
            <person name="Wu L."/>
            <person name="Ma J."/>
        </authorList>
    </citation>
    <scope>NUCLEOTIDE SEQUENCE [LARGE SCALE GENOMIC DNA]</scope>
    <source>
        <strain evidence="2">CECT 8064</strain>
    </source>
</reference>
<keyword evidence="2" id="KW-1185">Reference proteome</keyword>
<proteinExistence type="predicted"/>
<dbReference type="RefSeq" id="WP_417923641.1">
    <property type="nucleotide sequence ID" value="NZ_JBHSFS010000014.1"/>
</dbReference>
<protein>
    <submittedName>
        <fullName evidence="1">Uncharacterized protein</fullName>
    </submittedName>
</protein>
<dbReference type="Proteomes" id="UP001595990">
    <property type="component" value="Unassembled WGS sequence"/>
</dbReference>
<sequence>MVDVALRRVREAHRGERRLVVGFSPRLVYLTVTDAPPVETCLAVPEDSRTGPVPDFLDIATATLRSTTLRSATPVRHSS</sequence>
<evidence type="ECO:0000313" key="2">
    <source>
        <dbReference type="Proteomes" id="UP001595990"/>
    </source>
</evidence>
<accession>A0ABV9BR59</accession>
<evidence type="ECO:0000313" key="1">
    <source>
        <dbReference type="EMBL" id="MFC4516559.1"/>
    </source>
</evidence>